<keyword evidence="2" id="KW-0507">mRNA processing</keyword>
<dbReference type="FunCoup" id="Q015X0">
    <property type="interactions" value="2022"/>
</dbReference>
<dbReference type="Gene3D" id="3.30.70.240">
    <property type="match status" value="1"/>
</dbReference>
<feature type="region of interest" description="Disordered" evidence="8">
    <location>
        <begin position="1"/>
        <end position="68"/>
    </location>
</feature>
<reference evidence="10 11" key="2">
    <citation type="journal article" date="2014" name="BMC Genomics">
        <title>An improved genome of the model marine alga Ostreococcus tauri unfolds by assessing Illumina de novo assemblies.</title>
        <authorList>
            <person name="Blanc-Mathieu R."/>
            <person name="Verhelst B."/>
            <person name="Derelle E."/>
            <person name="Rombauts S."/>
            <person name="Bouget F.Y."/>
            <person name="Carre I."/>
            <person name="Chateau A."/>
            <person name="Eyre-Walker A."/>
            <person name="Grimsley N."/>
            <person name="Moreau H."/>
            <person name="Piegu B."/>
            <person name="Rivals E."/>
            <person name="Schackwitz W."/>
            <person name="Van de Peer Y."/>
            <person name="Piganeau G."/>
        </authorList>
    </citation>
    <scope>NUCLEOTIDE SEQUENCE [LARGE SCALE GENOMIC DNA]</scope>
    <source>
        <strain evidence="11">OTTH 0595 / CCAP 157/2 / RCC745</strain>
    </source>
</reference>
<dbReference type="Gene3D" id="2.40.30.10">
    <property type="entry name" value="Translation factors"/>
    <property type="match status" value="1"/>
</dbReference>
<dbReference type="Gene3D" id="3.30.230.10">
    <property type="match status" value="1"/>
</dbReference>
<dbReference type="GO" id="GO:0000398">
    <property type="term" value="P:mRNA splicing, via spliceosome"/>
    <property type="evidence" value="ECO:0007669"/>
    <property type="project" value="TreeGrafter"/>
</dbReference>
<dbReference type="Pfam" id="PF00679">
    <property type="entry name" value="EFG_C"/>
    <property type="match status" value="1"/>
</dbReference>
<dbReference type="InterPro" id="IPR035647">
    <property type="entry name" value="EFG_III/V"/>
</dbReference>
<dbReference type="GO" id="GO:0030623">
    <property type="term" value="F:U5 snRNA binding"/>
    <property type="evidence" value="ECO:0007669"/>
    <property type="project" value="TreeGrafter"/>
</dbReference>
<dbReference type="Gene3D" id="3.90.1430.10">
    <property type="entry name" value="Yeast translation eEF2 (G' domain)"/>
    <property type="match status" value="1"/>
</dbReference>
<dbReference type="Proteomes" id="UP000009170">
    <property type="component" value="Unassembled WGS sequence"/>
</dbReference>
<dbReference type="PANTHER" id="PTHR42908">
    <property type="entry name" value="TRANSLATION ELONGATION FACTOR-RELATED"/>
    <property type="match status" value="1"/>
</dbReference>
<evidence type="ECO:0000256" key="1">
    <source>
        <dbReference type="ARBA" id="ARBA00004123"/>
    </source>
</evidence>
<protein>
    <recommendedName>
        <fullName evidence="7">SNU114 homolog</fullName>
    </recommendedName>
</protein>
<evidence type="ECO:0000259" key="9">
    <source>
        <dbReference type="PROSITE" id="PS51722"/>
    </source>
</evidence>
<dbReference type="Pfam" id="PF00009">
    <property type="entry name" value="GTP_EFTU"/>
    <property type="match status" value="1"/>
</dbReference>
<dbReference type="SUPFAM" id="SSF54211">
    <property type="entry name" value="Ribosomal protein S5 domain 2-like"/>
    <property type="match status" value="1"/>
</dbReference>
<dbReference type="EMBL" id="CAID01000007">
    <property type="protein sequence ID" value="CAL54309.1"/>
    <property type="molecule type" value="Genomic_DNA"/>
</dbReference>
<proteinExistence type="predicted"/>
<dbReference type="KEGG" id="ota:OT_ostta07g00370"/>
<dbReference type="FunFam" id="3.30.230.10:FF:000009">
    <property type="entry name" value="116 kDa U5 small nuclear ribonucleoprotein component"/>
    <property type="match status" value="1"/>
</dbReference>
<dbReference type="SUPFAM" id="SSF54980">
    <property type="entry name" value="EF-G C-terminal domain-like"/>
    <property type="match status" value="2"/>
</dbReference>
<dbReference type="Pfam" id="PF03144">
    <property type="entry name" value="GTP_EFTU_D2"/>
    <property type="match status" value="1"/>
</dbReference>
<dbReference type="AlphaFoldDB" id="Q015X0"/>
<dbReference type="InterPro" id="IPR044121">
    <property type="entry name" value="Snu114_GTP-bd"/>
</dbReference>
<evidence type="ECO:0000313" key="10">
    <source>
        <dbReference type="EMBL" id="CAL54309.1"/>
    </source>
</evidence>
<accession>Q015X0</accession>
<feature type="compositionally biased region" description="Acidic residues" evidence="8">
    <location>
        <begin position="47"/>
        <end position="66"/>
    </location>
</feature>
<feature type="compositionally biased region" description="Basic and acidic residues" evidence="8">
    <location>
        <begin position="30"/>
        <end position="46"/>
    </location>
</feature>
<dbReference type="GO" id="GO:0071007">
    <property type="term" value="C:U2-type catalytic step 2 spliceosome"/>
    <property type="evidence" value="ECO:0007669"/>
    <property type="project" value="TreeGrafter"/>
</dbReference>
<dbReference type="InterPro" id="IPR000795">
    <property type="entry name" value="T_Tr_GTP-bd_dom"/>
</dbReference>
<dbReference type="SUPFAM" id="SSF52540">
    <property type="entry name" value="P-loop containing nucleoside triphosphate hydrolases"/>
    <property type="match status" value="1"/>
</dbReference>
<dbReference type="Gene3D" id="3.30.70.870">
    <property type="entry name" value="Elongation Factor G (Translational Gtpase), domain 3"/>
    <property type="match status" value="1"/>
</dbReference>
<dbReference type="GO" id="GO:0005829">
    <property type="term" value="C:cytosol"/>
    <property type="evidence" value="ECO:0007669"/>
    <property type="project" value="TreeGrafter"/>
</dbReference>
<dbReference type="GeneID" id="9836811"/>
<dbReference type="InterPro" id="IPR000640">
    <property type="entry name" value="EFG_V-like"/>
</dbReference>
<feature type="domain" description="Tr-type G" evidence="9">
    <location>
        <begin position="158"/>
        <end position="373"/>
    </location>
</feature>
<sequence length="1016" mass="112280">MSDLYDEFGNYVGPDVRSDDDASDDADDAWMDRAEAAVLDRDGRSDDVDDDARDDDDDAHDDDDANDDARAVVLAEDKKYYPSAEEVYGADAETLVETEDAQGLDEPLVKPVKRRNIEATAERESGGSGGARARAQGAEVRMKCGEAFLNGLARESRRLGRNVCVSGHLHHGKTTLFDMLLEASHDVDYEWLVNEERLRYADTRLDEQARGISLKSTPMTLPLETSRGKTMLMNLIDTPGHVNFSDEVTASMRVADGLLLVVDACEGVMTSTTRHIKQAARDGLTICVFISKLDRLIVELKLPPADAYHKLRHTIEEINTAIEACYAPDENGELPTVSPLKGNVCFGSALYGFSFTLESFARLYADISGVTVDHKEFGKRMWGDVYYHSDSRTFKKKAPPGGGERTFVQFVLQPLYKIFSQVVGEEVESLTDALKEFGVKLKPKEKRANTKPLLKLTCQKIFGGTSGLVDMLVAHVPTPEEGASMKVERTYSGPIRGGGKLVDAMLACDPEAPAVVMISKLIPKSDCSAFDALGRVMCGTLKKGDHVRVLGENFSPDDEEDAVVKAVTNMWIYEARYRIPIKEARAGAWVLIEGVDQSITTTATLVPDVMPKGYDDDLYIFKPLEFDNKSVMKIAAEPLNPSDLPKMVEGLRKITKSYPACVTKVEESGEHTIMGTGELYMDSIMKDLREMYSEIEVKVSDPVVCFNETVVETSSLKCYAETPNKKNKLTMIAEPLDKGLASDIETGKIRLDAPKKTVSDFFKNNYDWDALAAKSVWAFGPDTTGPNVLLDDTLPTEVDKNLLGAIRDSIVQGFQWGAREGPLCDEPIRDVKFKILDALVADTPLQRGGGQIIPTARRCTYSAFLMATPRLMEPIHEVEIQCPADCMSAIYTVLSKRRGHVVSDAPKPGTPVYTVKALIPAIETFGFETDLRYHTQGQAFGQSYFDHWAVVPGDPLDKTIVLRPLEPAPVPHLAREFMVKTRRRKGMSEDVTVSKFFDDDLLIELAQADVELAGMF</sequence>
<dbReference type="SMART" id="SM00889">
    <property type="entry name" value="EFG_IV"/>
    <property type="match status" value="1"/>
</dbReference>
<dbReference type="PROSITE" id="PS51722">
    <property type="entry name" value="G_TR_2"/>
    <property type="match status" value="1"/>
</dbReference>
<dbReference type="Pfam" id="PF16004">
    <property type="entry name" value="EFTUD2"/>
    <property type="match status" value="1"/>
</dbReference>
<dbReference type="InterPro" id="IPR014721">
    <property type="entry name" value="Ribsml_uS5_D2-typ_fold_subgr"/>
</dbReference>
<reference evidence="11" key="1">
    <citation type="journal article" date="2006" name="Proc. Natl. Acad. Sci. U.S.A.">
        <title>Genome analysis of the smallest free-living eukaryote Ostreococcus tauri unveils many unique features.</title>
        <authorList>
            <person name="Derelle E."/>
            <person name="Ferraz C."/>
            <person name="Rombauts S."/>
            <person name="Rouze P."/>
            <person name="Worden A.Z."/>
            <person name="Robbens S."/>
            <person name="Partensky F."/>
            <person name="Degroeve S."/>
            <person name="Echeynie S."/>
            <person name="Cooke R."/>
            <person name="Saeys Y."/>
            <person name="Wuyts J."/>
            <person name="Jabbari K."/>
            <person name="Bowler C."/>
            <person name="Panaud O."/>
            <person name="Piegu B."/>
            <person name="Ball S.G."/>
            <person name="Ral J.-P."/>
            <person name="Bouget F.-Y."/>
            <person name="Piganeau G."/>
            <person name="De Baets B."/>
            <person name="Picard A."/>
            <person name="Delseny M."/>
            <person name="Demaille J."/>
            <person name="Van de Peer Y."/>
            <person name="Moreau H."/>
        </authorList>
    </citation>
    <scope>NUCLEOTIDE SEQUENCE [LARGE SCALE GENOMIC DNA]</scope>
    <source>
        <strain evidence="11">OTTH 0595 / CCAP 157/2 / RCC745</strain>
    </source>
</reference>
<dbReference type="InterPro" id="IPR027417">
    <property type="entry name" value="P-loop_NTPase"/>
</dbReference>
<comment type="caution">
    <text evidence="10">The sequence shown here is derived from an EMBL/GenBank/DDBJ whole genome shotgun (WGS) entry which is preliminary data.</text>
</comment>
<dbReference type="Gene3D" id="3.40.50.300">
    <property type="entry name" value="P-loop containing nucleotide triphosphate hydrolases"/>
    <property type="match status" value="1"/>
</dbReference>
<evidence type="ECO:0000313" key="11">
    <source>
        <dbReference type="Proteomes" id="UP000009170"/>
    </source>
</evidence>
<dbReference type="Pfam" id="PF03764">
    <property type="entry name" value="EFG_IV"/>
    <property type="match status" value="1"/>
</dbReference>
<dbReference type="SMART" id="SM00838">
    <property type="entry name" value="EFG_C"/>
    <property type="match status" value="1"/>
</dbReference>
<dbReference type="RefSeq" id="XP_003080142.1">
    <property type="nucleotide sequence ID" value="XM_003080094.1"/>
</dbReference>
<dbReference type="InterPro" id="IPR020568">
    <property type="entry name" value="Ribosomal_Su5_D2-typ_SF"/>
</dbReference>
<dbReference type="SUPFAM" id="SSF50447">
    <property type="entry name" value="Translation proteins"/>
    <property type="match status" value="1"/>
</dbReference>
<dbReference type="InterPro" id="IPR009000">
    <property type="entry name" value="Transl_B-barrel_sf"/>
</dbReference>
<dbReference type="OMA" id="YIFRPIR"/>
<dbReference type="InterPro" id="IPR031950">
    <property type="entry name" value="EFTUD2_N"/>
</dbReference>
<keyword evidence="6" id="KW-0539">Nucleus</keyword>
<keyword evidence="5" id="KW-0508">mRNA splicing</keyword>
<dbReference type="InParanoid" id="Q015X0"/>
<dbReference type="CDD" id="cd04098">
    <property type="entry name" value="eEF2_C_snRNP"/>
    <property type="match status" value="1"/>
</dbReference>
<dbReference type="CDD" id="cd04090">
    <property type="entry name" value="EF2_II_snRNP"/>
    <property type="match status" value="1"/>
</dbReference>
<dbReference type="FunFam" id="3.30.70.240:FF:000004">
    <property type="entry name" value="116 kDa U5 small nuclear ribonucleoprotein"/>
    <property type="match status" value="1"/>
</dbReference>
<dbReference type="CDD" id="cd01683">
    <property type="entry name" value="EF2_IV_snRNP"/>
    <property type="match status" value="1"/>
</dbReference>
<dbReference type="InterPro" id="IPR004161">
    <property type="entry name" value="EFTu-like_2"/>
</dbReference>
<evidence type="ECO:0000256" key="2">
    <source>
        <dbReference type="ARBA" id="ARBA00022664"/>
    </source>
</evidence>
<dbReference type="GO" id="GO:0046540">
    <property type="term" value="C:U4/U6 x U5 tri-snRNP complex"/>
    <property type="evidence" value="ECO:0007669"/>
    <property type="project" value="TreeGrafter"/>
</dbReference>
<evidence type="ECO:0000256" key="8">
    <source>
        <dbReference type="SAM" id="MobiDB-lite"/>
    </source>
</evidence>
<gene>
    <name evidence="10" type="ORF">OT_ostta07g00370</name>
</gene>
<dbReference type="OrthoDB" id="364892at2759"/>
<dbReference type="InterPro" id="IPR035655">
    <property type="entry name" value="U5-116kDa_C"/>
</dbReference>
<dbReference type="InterPro" id="IPR005225">
    <property type="entry name" value="Small_GTP-bd"/>
</dbReference>
<evidence type="ECO:0000256" key="4">
    <source>
        <dbReference type="ARBA" id="ARBA00023134"/>
    </source>
</evidence>
<dbReference type="FunFam" id="3.30.70.870:FF:000002">
    <property type="entry name" value="Translation elongation factor 2"/>
    <property type="match status" value="1"/>
</dbReference>
<keyword evidence="11" id="KW-1185">Reference proteome</keyword>
<dbReference type="NCBIfam" id="TIGR00231">
    <property type="entry name" value="small_GTP"/>
    <property type="match status" value="1"/>
</dbReference>
<dbReference type="PANTHER" id="PTHR42908:SF6">
    <property type="entry name" value="116 KDA U5 SMALL NUCLEAR RIBONUCLEOPROTEIN COMPONENT"/>
    <property type="match status" value="1"/>
</dbReference>
<dbReference type="STRING" id="70448.Q015X0"/>
<dbReference type="CDD" id="cd04167">
    <property type="entry name" value="Snu114p"/>
    <property type="match status" value="1"/>
</dbReference>
<keyword evidence="4" id="KW-0342">GTP-binding</keyword>
<organism evidence="10 11">
    <name type="scientific">Ostreococcus tauri</name>
    <name type="common">Marine green alga</name>
    <dbReference type="NCBI Taxonomy" id="70448"/>
    <lineage>
        <taxon>Eukaryota</taxon>
        <taxon>Viridiplantae</taxon>
        <taxon>Chlorophyta</taxon>
        <taxon>Mamiellophyceae</taxon>
        <taxon>Mamiellales</taxon>
        <taxon>Bathycoccaceae</taxon>
        <taxon>Ostreococcus</taxon>
    </lineage>
</organism>
<comment type="subcellular location">
    <subcellularLocation>
        <location evidence="1">Nucleus</location>
    </subcellularLocation>
</comment>
<evidence type="ECO:0000256" key="3">
    <source>
        <dbReference type="ARBA" id="ARBA00022741"/>
    </source>
</evidence>
<dbReference type="PRINTS" id="PR00315">
    <property type="entry name" value="ELONGATNFCT"/>
</dbReference>
<evidence type="ECO:0000256" key="7">
    <source>
        <dbReference type="ARBA" id="ARBA00079027"/>
    </source>
</evidence>
<evidence type="ECO:0000256" key="5">
    <source>
        <dbReference type="ARBA" id="ARBA00023187"/>
    </source>
</evidence>
<evidence type="ECO:0000256" key="6">
    <source>
        <dbReference type="ARBA" id="ARBA00023242"/>
    </source>
</evidence>
<dbReference type="FunFam" id="3.90.1430.10:FF:000001">
    <property type="entry name" value="116 kDa U5 small nuclear ribonucleoprotein component"/>
    <property type="match status" value="1"/>
</dbReference>
<keyword evidence="3" id="KW-0547">Nucleotide-binding</keyword>
<dbReference type="FunFam" id="3.40.50.300:FF:000646">
    <property type="entry name" value="U5 small nuclear ribonucleoprotein component"/>
    <property type="match status" value="1"/>
</dbReference>
<dbReference type="FunFam" id="2.40.30.10:FF:000029">
    <property type="entry name" value="116 kDa U5 small nuclear ribonucleoprotein component"/>
    <property type="match status" value="1"/>
</dbReference>
<name>Q015X0_OSTTA</name>
<dbReference type="InterPro" id="IPR005517">
    <property type="entry name" value="Transl_elong_EFG/EF2_IV"/>
</dbReference>
<dbReference type="GO" id="GO:0003924">
    <property type="term" value="F:GTPase activity"/>
    <property type="evidence" value="ECO:0007669"/>
    <property type="project" value="InterPro"/>
</dbReference>
<dbReference type="GO" id="GO:0005525">
    <property type="term" value="F:GTP binding"/>
    <property type="evidence" value="ECO:0007669"/>
    <property type="project" value="UniProtKB-KW"/>
</dbReference>